<evidence type="ECO:0000256" key="1">
    <source>
        <dbReference type="SAM" id="SignalP"/>
    </source>
</evidence>
<name>S4PGJ2_9NEOP</name>
<feature type="signal peptide" evidence="1">
    <location>
        <begin position="1"/>
        <end position="20"/>
    </location>
</feature>
<accession>S4PGJ2</accession>
<feature type="chain" id="PRO_5004531936" description="Secreted protein" evidence="1">
    <location>
        <begin position="21"/>
        <end position="130"/>
    </location>
</feature>
<protein>
    <recommendedName>
        <fullName evidence="3">Secreted protein</fullName>
    </recommendedName>
</protein>
<evidence type="ECO:0008006" key="3">
    <source>
        <dbReference type="Google" id="ProtNLM"/>
    </source>
</evidence>
<keyword evidence="1" id="KW-0732">Signal</keyword>
<dbReference type="AlphaFoldDB" id="S4PGJ2"/>
<reference evidence="2" key="1">
    <citation type="journal article" date="2013" name="BMC Genomics">
        <title>Unscrambling butterfly oogenesis.</title>
        <authorList>
            <person name="Carter J.M."/>
            <person name="Baker S.C."/>
            <person name="Pink R."/>
            <person name="Carter D.R."/>
            <person name="Collins A."/>
            <person name="Tomlin J."/>
            <person name="Gibbs M."/>
            <person name="Breuker C.J."/>
        </authorList>
    </citation>
    <scope>NUCLEOTIDE SEQUENCE</scope>
    <source>
        <tissue evidence="2">Ovary</tissue>
    </source>
</reference>
<organism evidence="2">
    <name type="scientific">Pararge aegeria</name>
    <name type="common">speckled wood butterfly</name>
    <dbReference type="NCBI Taxonomy" id="116150"/>
    <lineage>
        <taxon>Eukaryota</taxon>
        <taxon>Metazoa</taxon>
        <taxon>Ecdysozoa</taxon>
        <taxon>Arthropoda</taxon>
        <taxon>Hexapoda</taxon>
        <taxon>Insecta</taxon>
        <taxon>Pterygota</taxon>
        <taxon>Neoptera</taxon>
        <taxon>Endopterygota</taxon>
        <taxon>Lepidoptera</taxon>
        <taxon>Glossata</taxon>
        <taxon>Ditrysia</taxon>
        <taxon>Papilionoidea</taxon>
        <taxon>Nymphalidae</taxon>
        <taxon>Satyrinae</taxon>
        <taxon>Satyrini</taxon>
        <taxon>Parargina</taxon>
        <taxon>Pararge</taxon>
    </lineage>
</organism>
<evidence type="ECO:0000313" key="2">
    <source>
        <dbReference type="EMBL" id="JAA90059.1"/>
    </source>
</evidence>
<feature type="non-terminal residue" evidence="2">
    <location>
        <position position="130"/>
    </location>
</feature>
<dbReference type="EMBL" id="GAIX01002501">
    <property type="protein sequence ID" value="JAA90059.1"/>
    <property type="molecule type" value="Transcribed_RNA"/>
</dbReference>
<reference evidence="2" key="2">
    <citation type="submission" date="2013-05" db="EMBL/GenBank/DDBJ databases">
        <authorList>
            <person name="Carter J.-M."/>
            <person name="Baker S.C."/>
            <person name="Pink R."/>
            <person name="Carter D.R.F."/>
            <person name="Collins A."/>
            <person name="Tomlin J."/>
            <person name="Gibbs M."/>
            <person name="Breuker C.J."/>
        </authorList>
    </citation>
    <scope>NUCLEOTIDE SEQUENCE</scope>
    <source>
        <tissue evidence="2">Ovary</tissue>
    </source>
</reference>
<proteinExistence type="predicted"/>
<sequence>MKRLWICVAFLAIYGNLALADDSDEDNALYDYDSYEYTDGTTKDNVENGKFRTTESNKRYSIQDYQIEDNRSELEDFDNAGEENYLDIERNTDDENKIDYLTTMGLEHLETIINKDAKSIIFQNKMLVMP</sequence>